<feature type="transmembrane region" description="Helical" evidence="1">
    <location>
        <begin position="211"/>
        <end position="228"/>
    </location>
</feature>
<accession>A0A1J5RM70</accession>
<proteinExistence type="predicted"/>
<organism evidence="2">
    <name type="scientific">mine drainage metagenome</name>
    <dbReference type="NCBI Taxonomy" id="410659"/>
    <lineage>
        <taxon>unclassified sequences</taxon>
        <taxon>metagenomes</taxon>
        <taxon>ecological metagenomes</taxon>
    </lineage>
</organism>
<reference evidence="2" key="1">
    <citation type="submission" date="2016-10" db="EMBL/GenBank/DDBJ databases">
        <title>Sequence of Gallionella enrichment culture.</title>
        <authorList>
            <person name="Poehlein A."/>
            <person name="Muehling M."/>
            <person name="Daniel R."/>
        </authorList>
    </citation>
    <scope>NUCLEOTIDE SEQUENCE</scope>
</reference>
<comment type="caution">
    <text evidence="2">The sequence shown here is derived from an EMBL/GenBank/DDBJ whole genome shotgun (WGS) entry which is preliminary data.</text>
</comment>
<keyword evidence="1" id="KW-1133">Transmembrane helix</keyword>
<feature type="transmembrane region" description="Helical" evidence="1">
    <location>
        <begin position="302"/>
        <end position="320"/>
    </location>
</feature>
<keyword evidence="1" id="KW-0812">Transmembrane</keyword>
<evidence type="ECO:0000256" key="1">
    <source>
        <dbReference type="SAM" id="Phobius"/>
    </source>
</evidence>
<sequence length="389" mass="41872">MAVVEAQETRVVVSAQQERALPVVRWIEAAWFPWFWMGVWAVMNATDALVSWHFVVSGGALLRSSGQLGGLHLYATHPELQMGPLTFLVAAPLSAIPEWVSGLLASVAIAAAGPLLLHAVSRLPQVNVTARQRGLAAVVLMPVWAELAIHYTHLDDALALALLVAALHAVSRGRAATAALLLAASADAKPWALAFVPVLLALPRERWQRAAWSWVAGIALAWLPFVIADPATLHAGRFSIPNVASSSLRPFGVTSPETPVWDRPAQVLLGVALGLVAVLRRRWIVVPALVLAVRMLLDPGTYPYYTSGLVLATVIADLLWRRTRWPWLSMIVVAGLYVPRHLGPLTPTDAGLGVLRAATLLLVIAVTLGPDWRVVARRLTSWVGDAVSS</sequence>
<name>A0A1J5RM70_9ZZZZ</name>
<keyword evidence="1" id="KW-0472">Membrane</keyword>
<dbReference type="AlphaFoldDB" id="A0A1J5RM70"/>
<feature type="transmembrane region" description="Helical" evidence="1">
    <location>
        <begin position="350"/>
        <end position="369"/>
    </location>
</feature>
<evidence type="ECO:0008006" key="3">
    <source>
        <dbReference type="Google" id="ProtNLM"/>
    </source>
</evidence>
<feature type="transmembrane region" description="Helical" evidence="1">
    <location>
        <begin position="99"/>
        <end position="121"/>
    </location>
</feature>
<protein>
    <recommendedName>
        <fullName evidence="3">DUF2029 domain-containing protein</fullName>
    </recommendedName>
</protein>
<evidence type="ECO:0000313" key="2">
    <source>
        <dbReference type="EMBL" id="OIQ93196.1"/>
    </source>
</evidence>
<gene>
    <name evidence="2" type="ORF">GALL_249020</name>
</gene>
<dbReference type="EMBL" id="MLJW01000213">
    <property type="protein sequence ID" value="OIQ93196.1"/>
    <property type="molecule type" value="Genomic_DNA"/>
</dbReference>
<feature type="transmembrane region" description="Helical" evidence="1">
    <location>
        <begin position="327"/>
        <end position="344"/>
    </location>
</feature>